<evidence type="ECO:0000259" key="2">
    <source>
        <dbReference type="Pfam" id="PF14571"/>
    </source>
</evidence>
<gene>
    <name evidence="3" type="ORF">RJT34_13026</name>
</gene>
<dbReference type="InterPro" id="IPR033347">
    <property type="entry name" value="Di19"/>
</dbReference>
<name>A0AAN9JMT6_CLITE</name>
<proteinExistence type="predicted"/>
<keyword evidence="4" id="KW-1185">Reference proteome</keyword>
<evidence type="ECO:0000313" key="3">
    <source>
        <dbReference type="EMBL" id="KAK7302145.1"/>
    </source>
</evidence>
<reference evidence="3 4" key="1">
    <citation type="submission" date="2024-01" db="EMBL/GenBank/DDBJ databases">
        <title>The genomes of 5 underutilized Papilionoideae crops provide insights into root nodulation and disease resistance.</title>
        <authorList>
            <person name="Yuan L."/>
        </authorList>
    </citation>
    <scope>NUCLEOTIDE SEQUENCE [LARGE SCALE GENOMIC DNA]</scope>
    <source>
        <strain evidence="3">LY-2023</strain>
        <tissue evidence="3">Leaf</tissue>
    </source>
</reference>
<dbReference type="AlphaFoldDB" id="A0AAN9JMT6"/>
<evidence type="ECO:0000313" key="4">
    <source>
        <dbReference type="Proteomes" id="UP001359559"/>
    </source>
</evidence>
<dbReference type="Pfam" id="PF14571">
    <property type="entry name" value="Di19_C"/>
    <property type="match status" value="1"/>
</dbReference>
<dbReference type="PANTHER" id="PTHR31875:SF24">
    <property type="entry name" value="PROTEIN DEHYDRATION-INDUCED 19 HOMOLOG 5"/>
    <property type="match status" value="1"/>
</dbReference>
<feature type="compositionally biased region" description="Polar residues" evidence="1">
    <location>
        <begin position="174"/>
        <end position="186"/>
    </location>
</feature>
<dbReference type="Proteomes" id="UP001359559">
    <property type="component" value="Unassembled WGS sequence"/>
</dbReference>
<dbReference type="InterPro" id="IPR027935">
    <property type="entry name" value="Di19_C"/>
</dbReference>
<dbReference type="PANTHER" id="PTHR31875">
    <property type="entry name" value="PROTEIN DEHYDRATION-INDUCED 19"/>
    <property type="match status" value="1"/>
</dbReference>
<organism evidence="3 4">
    <name type="scientific">Clitoria ternatea</name>
    <name type="common">Butterfly pea</name>
    <dbReference type="NCBI Taxonomy" id="43366"/>
    <lineage>
        <taxon>Eukaryota</taxon>
        <taxon>Viridiplantae</taxon>
        <taxon>Streptophyta</taxon>
        <taxon>Embryophyta</taxon>
        <taxon>Tracheophyta</taxon>
        <taxon>Spermatophyta</taxon>
        <taxon>Magnoliopsida</taxon>
        <taxon>eudicotyledons</taxon>
        <taxon>Gunneridae</taxon>
        <taxon>Pentapetalae</taxon>
        <taxon>rosids</taxon>
        <taxon>fabids</taxon>
        <taxon>Fabales</taxon>
        <taxon>Fabaceae</taxon>
        <taxon>Papilionoideae</taxon>
        <taxon>50 kb inversion clade</taxon>
        <taxon>NPAAA clade</taxon>
        <taxon>indigoferoid/millettioid clade</taxon>
        <taxon>Phaseoleae</taxon>
        <taxon>Clitoria</taxon>
    </lineage>
</organism>
<dbReference type="EMBL" id="JAYKXN010000003">
    <property type="protein sequence ID" value="KAK7302145.1"/>
    <property type="molecule type" value="Genomic_DNA"/>
</dbReference>
<comment type="caution">
    <text evidence="3">The sequence shown here is derived from an EMBL/GenBank/DDBJ whole genome shotgun (WGS) entry which is preliminary data.</text>
</comment>
<accession>A0AAN9JMT6</accession>
<evidence type="ECO:0000256" key="1">
    <source>
        <dbReference type="SAM" id="MobiDB-lite"/>
    </source>
</evidence>
<sequence length="210" mass="23505">MTKEIDSPKQQPIMGSGTRNFDQLKLELNNINQGIHSYILERRVSGTWGESRYGIGDEVDQKTDEASRLGFATENFSVHKYLDDDADDSPSLYQCPTCDFEIDLQSVHDPKNMLCPVCDEELGEDAIRAAQQSLFDPFLSSFVYDESIPMPSPDLSLLNEDISNHASDSDIFNAKSSGTNTGPNMDNEQDNEEKRLKASFVQELVLSILL</sequence>
<protein>
    <recommendedName>
        <fullName evidence="2">Di19 C-terminal domain-containing protein</fullName>
    </recommendedName>
</protein>
<feature type="domain" description="Di19 C-terminal" evidence="2">
    <location>
        <begin position="130"/>
        <end position="208"/>
    </location>
</feature>
<feature type="region of interest" description="Disordered" evidence="1">
    <location>
        <begin position="172"/>
        <end position="192"/>
    </location>
</feature>